<dbReference type="AlphaFoldDB" id="A0A8D8LWY6"/>
<dbReference type="EMBL" id="HBUF01258691">
    <property type="protein sequence ID" value="CAG6682303.1"/>
    <property type="molecule type" value="Transcribed_RNA"/>
</dbReference>
<dbReference type="GO" id="GO:0042302">
    <property type="term" value="F:structural constituent of cuticle"/>
    <property type="evidence" value="ECO:0007669"/>
    <property type="project" value="UniProtKB-UniRule"/>
</dbReference>
<dbReference type="InterPro" id="IPR051217">
    <property type="entry name" value="Insect_Cuticle_Struc_Prot"/>
</dbReference>
<name>A0A8D8LWY6_9HEMI</name>
<proteinExistence type="predicted"/>
<dbReference type="InterPro" id="IPR000618">
    <property type="entry name" value="Insect_cuticle"/>
</dbReference>
<sequence length="158" mass="17614">MVAKIILIAGLIAAVTAQYAQYPNQYVRPGAYYDPSNAYPDTPAKYQFAYEVADPQYGDYHGHQEARDGDVVQGVYFLGEADGTRRIVEYTADGNGFNAVVRKEGQQNANYNQGAYVQPAYRPAAYRPAYRPNYRPAAYNQGAYAPAAQAQAYRNYKK</sequence>
<dbReference type="PANTHER" id="PTHR12236:SF95">
    <property type="entry name" value="CUTICULAR PROTEIN 76BD, ISOFORM C-RELATED"/>
    <property type="match status" value="1"/>
</dbReference>
<dbReference type="EMBL" id="HBUF01381837">
    <property type="protein sequence ID" value="CAG6730603.1"/>
    <property type="molecule type" value="Transcribed_RNA"/>
</dbReference>
<dbReference type="EMBL" id="HBUF01381835">
    <property type="protein sequence ID" value="CAG6730601.1"/>
    <property type="molecule type" value="Transcribed_RNA"/>
</dbReference>
<dbReference type="Pfam" id="PF00379">
    <property type="entry name" value="Chitin_bind_4"/>
    <property type="match status" value="1"/>
</dbReference>
<dbReference type="PANTHER" id="PTHR12236">
    <property type="entry name" value="STRUCTURAL CONTITUENT OF CUTICLE"/>
    <property type="match status" value="1"/>
</dbReference>
<keyword evidence="3" id="KW-0732">Signal</keyword>
<dbReference type="PRINTS" id="PR00947">
    <property type="entry name" value="CUTICLE"/>
</dbReference>
<organism evidence="4">
    <name type="scientific">Cacopsylla melanoneura</name>
    <dbReference type="NCBI Taxonomy" id="428564"/>
    <lineage>
        <taxon>Eukaryota</taxon>
        <taxon>Metazoa</taxon>
        <taxon>Ecdysozoa</taxon>
        <taxon>Arthropoda</taxon>
        <taxon>Hexapoda</taxon>
        <taxon>Insecta</taxon>
        <taxon>Pterygota</taxon>
        <taxon>Neoptera</taxon>
        <taxon>Paraneoptera</taxon>
        <taxon>Hemiptera</taxon>
        <taxon>Sternorrhyncha</taxon>
        <taxon>Psylloidea</taxon>
        <taxon>Psyllidae</taxon>
        <taxon>Psyllinae</taxon>
        <taxon>Cacopsylla</taxon>
    </lineage>
</organism>
<evidence type="ECO:0000256" key="3">
    <source>
        <dbReference type="SAM" id="SignalP"/>
    </source>
</evidence>
<protein>
    <submittedName>
        <fullName evidence="4">Pupal cuticle protein Edg-84A</fullName>
    </submittedName>
</protein>
<feature type="signal peptide" evidence="3">
    <location>
        <begin position="1"/>
        <end position="17"/>
    </location>
</feature>
<dbReference type="PROSITE" id="PS51155">
    <property type="entry name" value="CHIT_BIND_RR_2"/>
    <property type="match status" value="1"/>
</dbReference>
<dbReference type="EMBL" id="HBUF01381836">
    <property type="protein sequence ID" value="CAG6730602.1"/>
    <property type="molecule type" value="Transcribed_RNA"/>
</dbReference>
<dbReference type="GO" id="GO:0031012">
    <property type="term" value="C:extracellular matrix"/>
    <property type="evidence" value="ECO:0007669"/>
    <property type="project" value="TreeGrafter"/>
</dbReference>
<feature type="chain" id="PRO_5036261346" evidence="3">
    <location>
        <begin position="18"/>
        <end position="158"/>
    </location>
</feature>
<evidence type="ECO:0000313" key="4">
    <source>
        <dbReference type="EMBL" id="CAG6614058.1"/>
    </source>
</evidence>
<dbReference type="GO" id="GO:0005615">
    <property type="term" value="C:extracellular space"/>
    <property type="evidence" value="ECO:0007669"/>
    <property type="project" value="TreeGrafter"/>
</dbReference>
<dbReference type="InterPro" id="IPR031311">
    <property type="entry name" value="CHIT_BIND_RR_consensus"/>
</dbReference>
<dbReference type="EMBL" id="HBUF01029264">
    <property type="protein sequence ID" value="CAG6614059.1"/>
    <property type="molecule type" value="Transcribed_RNA"/>
</dbReference>
<evidence type="ECO:0000256" key="1">
    <source>
        <dbReference type="ARBA" id="ARBA00022460"/>
    </source>
</evidence>
<dbReference type="EMBL" id="HBUF01029263">
    <property type="protein sequence ID" value="CAG6614058.1"/>
    <property type="molecule type" value="Transcribed_RNA"/>
</dbReference>
<accession>A0A8D8LWY6</accession>
<dbReference type="PROSITE" id="PS00233">
    <property type="entry name" value="CHIT_BIND_RR_1"/>
    <property type="match status" value="1"/>
</dbReference>
<evidence type="ECO:0000256" key="2">
    <source>
        <dbReference type="PROSITE-ProRule" id="PRU00497"/>
    </source>
</evidence>
<reference evidence="4" key="1">
    <citation type="submission" date="2021-05" db="EMBL/GenBank/DDBJ databases">
        <authorList>
            <person name="Alioto T."/>
            <person name="Alioto T."/>
            <person name="Gomez Garrido J."/>
        </authorList>
    </citation>
    <scope>NUCLEOTIDE SEQUENCE</scope>
</reference>
<keyword evidence="1 2" id="KW-0193">Cuticle</keyword>